<keyword evidence="2 5" id="KW-0812">Transmembrane</keyword>
<gene>
    <name evidence="6" type="ORF">SAMN02982931_01723</name>
</gene>
<evidence type="ECO:0000256" key="4">
    <source>
        <dbReference type="ARBA" id="ARBA00023136"/>
    </source>
</evidence>
<evidence type="ECO:0000256" key="3">
    <source>
        <dbReference type="ARBA" id="ARBA00022989"/>
    </source>
</evidence>
<name>A0A1G6BQH8_9HYPH</name>
<dbReference type="STRING" id="665467.SAMN02982931_01723"/>
<dbReference type="OrthoDB" id="9808637at2"/>
<dbReference type="GO" id="GO:0016020">
    <property type="term" value="C:membrane"/>
    <property type="evidence" value="ECO:0007669"/>
    <property type="project" value="UniProtKB-SubCell"/>
</dbReference>
<dbReference type="GO" id="GO:0006457">
    <property type="term" value="P:protein folding"/>
    <property type="evidence" value="ECO:0007669"/>
    <property type="project" value="InterPro"/>
</dbReference>
<evidence type="ECO:0000313" key="7">
    <source>
        <dbReference type="Proteomes" id="UP000199071"/>
    </source>
</evidence>
<keyword evidence="4 5" id="KW-0472">Membrane</keyword>
<dbReference type="Gene3D" id="1.20.1550.10">
    <property type="entry name" value="DsbB-like"/>
    <property type="match status" value="1"/>
</dbReference>
<dbReference type="InterPro" id="IPR023380">
    <property type="entry name" value="DsbB-like_sf"/>
</dbReference>
<proteinExistence type="predicted"/>
<dbReference type="SUPFAM" id="SSF158442">
    <property type="entry name" value="DsbB-like"/>
    <property type="match status" value="1"/>
</dbReference>
<evidence type="ECO:0000256" key="1">
    <source>
        <dbReference type="ARBA" id="ARBA00004141"/>
    </source>
</evidence>
<evidence type="ECO:0000256" key="5">
    <source>
        <dbReference type="SAM" id="Phobius"/>
    </source>
</evidence>
<keyword evidence="3 5" id="KW-1133">Transmembrane helix</keyword>
<dbReference type="Proteomes" id="UP000199071">
    <property type="component" value="Unassembled WGS sequence"/>
</dbReference>
<dbReference type="GO" id="GO:0015035">
    <property type="term" value="F:protein-disulfide reductase activity"/>
    <property type="evidence" value="ECO:0007669"/>
    <property type="project" value="InterPro"/>
</dbReference>
<accession>A0A1G6BQH8</accession>
<comment type="subcellular location">
    <subcellularLocation>
        <location evidence="1">Membrane</location>
        <topology evidence="1">Multi-pass membrane protein</topology>
    </subcellularLocation>
</comment>
<dbReference type="EMBL" id="FMXQ01000003">
    <property type="protein sequence ID" value="SDB22815.1"/>
    <property type="molecule type" value="Genomic_DNA"/>
</dbReference>
<feature type="transmembrane region" description="Helical" evidence="5">
    <location>
        <begin position="48"/>
        <end position="66"/>
    </location>
</feature>
<feature type="transmembrane region" description="Helical" evidence="5">
    <location>
        <begin position="143"/>
        <end position="163"/>
    </location>
</feature>
<dbReference type="PIRSF" id="PIRSF033913">
    <property type="entry name" value="S-S_format_DsbB"/>
    <property type="match status" value="1"/>
</dbReference>
<dbReference type="InterPro" id="IPR003752">
    <property type="entry name" value="DiS_bond_form_DsbB/BdbC"/>
</dbReference>
<organism evidence="6 7">
    <name type="scientific">Bauldia litoralis</name>
    <dbReference type="NCBI Taxonomy" id="665467"/>
    <lineage>
        <taxon>Bacteria</taxon>
        <taxon>Pseudomonadati</taxon>
        <taxon>Pseudomonadota</taxon>
        <taxon>Alphaproteobacteria</taxon>
        <taxon>Hyphomicrobiales</taxon>
        <taxon>Kaistiaceae</taxon>
        <taxon>Bauldia</taxon>
    </lineage>
</organism>
<feature type="transmembrane region" description="Helical" evidence="5">
    <location>
        <begin position="73"/>
        <end position="93"/>
    </location>
</feature>
<sequence>MDAARRREMFAPAVVTVAGLVTIATAWGFELIGGFIPCALCLQERVPYYIGIPLAFAALLAALAGAKPTVVRMLLVIAGLIFAYGAFLGIYHAGAEWGWWLGPADCGGNAGGVANVDDLLSQLDTIRVVSCTEASWRLFGLSFAGWNAVASIFLVAVAMWGAFRPLADEPAATAGSRA</sequence>
<evidence type="ECO:0000313" key="6">
    <source>
        <dbReference type="EMBL" id="SDB22815.1"/>
    </source>
</evidence>
<reference evidence="6 7" key="1">
    <citation type="submission" date="2016-10" db="EMBL/GenBank/DDBJ databases">
        <authorList>
            <person name="de Groot N.N."/>
        </authorList>
    </citation>
    <scope>NUCLEOTIDE SEQUENCE [LARGE SCALE GENOMIC DNA]</scope>
    <source>
        <strain evidence="6 7">ATCC 35022</strain>
    </source>
</reference>
<protein>
    <submittedName>
        <fullName evidence="6">Disulfide bond formation protein DsbB</fullName>
    </submittedName>
</protein>
<keyword evidence="7" id="KW-1185">Reference proteome</keyword>
<dbReference type="Pfam" id="PF02600">
    <property type="entry name" value="DsbB"/>
    <property type="match status" value="1"/>
</dbReference>
<dbReference type="AlphaFoldDB" id="A0A1G6BQH8"/>
<dbReference type="InterPro" id="IPR024199">
    <property type="entry name" value="Uncharacterised_DsbB"/>
</dbReference>
<feature type="transmembrane region" description="Helical" evidence="5">
    <location>
        <begin position="12"/>
        <end position="36"/>
    </location>
</feature>
<dbReference type="RefSeq" id="WP_090876001.1">
    <property type="nucleotide sequence ID" value="NZ_FMXQ01000003.1"/>
</dbReference>
<evidence type="ECO:0000256" key="2">
    <source>
        <dbReference type="ARBA" id="ARBA00022692"/>
    </source>
</evidence>